<dbReference type="NCBIfam" id="NF006829">
    <property type="entry name" value="PRK09352.1"/>
    <property type="match status" value="1"/>
</dbReference>
<dbReference type="SUPFAM" id="SSF53901">
    <property type="entry name" value="Thiolase-like"/>
    <property type="match status" value="1"/>
</dbReference>
<reference evidence="6" key="1">
    <citation type="journal article" date="2019" name="Int. J. Syst. Evol. Microbiol.">
        <title>The Global Catalogue of Microorganisms (GCM) 10K type strain sequencing project: providing services to taxonomists for standard genome sequencing and annotation.</title>
        <authorList>
            <consortium name="The Broad Institute Genomics Platform"/>
            <consortium name="The Broad Institute Genome Sequencing Center for Infectious Disease"/>
            <person name="Wu L."/>
            <person name="Ma J."/>
        </authorList>
    </citation>
    <scope>NUCLEOTIDE SEQUENCE [LARGE SCALE GENOMIC DNA]</scope>
    <source>
        <strain evidence="6">LMG 29894</strain>
    </source>
</reference>
<organism evidence="5 6">
    <name type="scientific">Chitinimonas lacunae</name>
    <dbReference type="NCBI Taxonomy" id="1963018"/>
    <lineage>
        <taxon>Bacteria</taxon>
        <taxon>Pseudomonadati</taxon>
        <taxon>Pseudomonadota</taxon>
        <taxon>Betaproteobacteria</taxon>
        <taxon>Neisseriales</taxon>
        <taxon>Chitinibacteraceae</taxon>
        <taxon>Chitinimonas</taxon>
    </lineage>
</organism>
<feature type="domain" description="Beta-ketoacyl-[acyl-carrier-protein] synthase III C-terminal" evidence="3">
    <location>
        <begin position="247"/>
        <end position="333"/>
    </location>
</feature>
<dbReference type="RefSeq" id="WP_378164623.1">
    <property type="nucleotide sequence ID" value="NZ_JBHSBU010000001.1"/>
</dbReference>
<evidence type="ECO:0000313" key="5">
    <source>
        <dbReference type="EMBL" id="MFC4160130.1"/>
    </source>
</evidence>
<name>A0ABV8MT30_9NEIS</name>
<keyword evidence="1" id="KW-0808">Transferase</keyword>
<dbReference type="Gene3D" id="3.40.47.10">
    <property type="match status" value="1"/>
</dbReference>
<dbReference type="PANTHER" id="PTHR34069:SF2">
    <property type="entry name" value="BETA-KETOACYL-[ACYL-CARRIER-PROTEIN] SYNTHASE III"/>
    <property type="match status" value="1"/>
</dbReference>
<dbReference type="Pfam" id="PF08541">
    <property type="entry name" value="ACP_syn_III_C"/>
    <property type="match status" value="1"/>
</dbReference>
<sequence length="344" mass="36481">MSRHKSQSGLALSLQGARITGVVSALPPRRVDNSHFSAIFGEDVVRDVVKMIGVEQRYWTDAATTTADLCERAARRLMEALAWSADEVDALILVSQTPDYALPASACVLHGRLGLAPACLAFDVNLGCSGYTYGLWLAHSMIASGSAARVLLLAGDTISKTVAPEDRATAMLFGDAGTATAIEADPQGKASYILGTDGQGASSLIMPDSAWRRSEAPAREAALQMDGGAVFNFTLQAVPPLVAESLALAQTSVEQVDYFLFHQANLFMLRHLAKKAKLPADKCPTNIAAYGNTSSASIPLLMTTTLATPLRERRQRLALFGFGVGFSWGSAVFDTGPLACVETL</sequence>
<dbReference type="CDD" id="cd00830">
    <property type="entry name" value="KAS_III"/>
    <property type="match status" value="1"/>
</dbReference>
<keyword evidence="2" id="KW-0012">Acyltransferase</keyword>
<evidence type="ECO:0000256" key="2">
    <source>
        <dbReference type="ARBA" id="ARBA00023315"/>
    </source>
</evidence>
<protein>
    <submittedName>
        <fullName evidence="5">Ketoacyl-ACP synthase III</fullName>
    </submittedName>
</protein>
<proteinExistence type="predicted"/>
<dbReference type="InterPro" id="IPR013751">
    <property type="entry name" value="ACP_syn_III_N"/>
</dbReference>
<dbReference type="Proteomes" id="UP001595791">
    <property type="component" value="Unassembled WGS sequence"/>
</dbReference>
<accession>A0ABV8MT30</accession>
<gene>
    <name evidence="5" type="ORF">ACFOW7_12295</name>
</gene>
<evidence type="ECO:0000313" key="6">
    <source>
        <dbReference type="Proteomes" id="UP001595791"/>
    </source>
</evidence>
<comment type="caution">
    <text evidence="5">The sequence shown here is derived from an EMBL/GenBank/DDBJ whole genome shotgun (WGS) entry which is preliminary data.</text>
</comment>
<feature type="domain" description="Beta-ketoacyl-[acyl-carrier-protein] synthase III N-terminal" evidence="4">
    <location>
        <begin position="122"/>
        <end position="198"/>
    </location>
</feature>
<evidence type="ECO:0000259" key="4">
    <source>
        <dbReference type="Pfam" id="PF08545"/>
    </source>
</evidence>
<keyword evidence="6" id="KW-1185">Reference proteome</keyword>
<evidence type="ECO:0000256" key="1">
    <source>
        <dbReference type="ARBA" id="ARBA00022679"/>
    </source>
</evidence>
<dbReference type="InterPro" id="IPR013747">
    <property type="entry name" value="ACP_syn_III_C"/>
</dbReference>
<dbReference type="Pfam" id="PF08545">
    <property type="entry name" value="ACP_syn_III"/>
    <property type="match status" value="1"/>
</dbReference>
<evidence type="ECO:0000259" key="3">
    <source>
        <dbReference type="Pfam" id="PF08541"/>
    </source>
</evidence>
<dbReference type="InterPro" id="IPR016039">
    <property type="entry name" value="Thiolase-like"/>
</dbReference>
<dbReference type="EMBL" id="JBHSBU010000001">
    <property type="protein sequence ID" value="MFC4160130.1"/>
    <property type="molecule type" value="Genomic_DNA"/>
</dbReference>
<dbReference type="PANTHER" id="PTHR34069">
    <property type="entry name" value="3-OXOACYL-[ACYL-CARRIER-PROTEIN] SYNTHASE 3"/>
    <property type="match status" value="1"/>
</dbReference>